<accession>A0A2G9TUD8</accession>
<dbReference type="InterPro" id="IPR008266">
    <property type="entry name" value="Tyr_kinase_AS"/>
</dbReference>
<keyword evidence="2" id="KW-0067">ATP-binding</keyword>
<evidence type="ECO:0000313" key="5">
    <source>
        <dbReference type="Proteomes" id="UP000230423"/>
    </source>
</evidence>
<evidence type="ECO:0000256" key="1">
    <source>
        <dbReference type="ARBA" id="ARBA00022741"/>
    </source>
</evidence>
<dbReference type="SUPFAM" id="SSF56112">
    <property type="entry name" value="Protein kinase-like (PK-like)"/>
    <property type="match status" value="1"/>
</dbReference>
<dbReference type="Pfam" id="PF07714">
    <property type="entry name" value="PK_Tyr_Ser-Thr"/>
    <property type="match status" value="1"/>
</dbReference>
<dbReference type="Proteomes" id="UP000230423">
    <property type="component" value="Unassembled WGS sequence"/>
</dbReference>
<name>A0A2G9TUD8_TELCI</name>
<keyword evidence="5" id="KW-1185">Reference proteome</keyword>
<dbReference type="OrthoDB" id="5842315at2759"/>
<dbReference type="InterPro" id="IPR001245">
    <property type="entry name" value="Ser-Thr/Tyr_kinase_cat_dom"/>
</dbReference>
<dbReference type="Gene3D" id="1.10.510.10">
    <property type="entry name" value="Transferase(Phosphotransferase) domain 1"/>
    <property type="match status" value="1"/>
</dbReference>
<dbReference type="AlphaFoldDB" id="A0A2G9TUD8"/>
<dbReference type="InterPro" id="IPR000719">
    <property type="entry name" value="Prot_kinase_dom"/>
</dbReference>
<organism evidence="4 5">
    <name type="scientific">Teladorsagia circumcincta</name>
    <name type="common">Brown stomach worm</name>
    <name type="synonym">Ostertagia circumcincta</name>
    <dbReference type="NCBI Taxonomy" id="45464"/>
    <lineage>
        <taxon>Eukaryota</taxon>
        <taxon>Metazoa</taxon>
        <taxon>Ecdysozoa</taxon>
        <taxon>Nematoda</taxon>
        <taxon>Chromadorea</taxon>
        <taxon>Rhabditida</taxon>
        <taxon>Rhabditina</taxon>
        <taxon>Rhabditomorpha</taxon>
        <taxon>Strongyloidea</taxon>
        <taxon>Trichostrongylidae</taxon>
        <taxon>Teladorsagia</taxon>
    </lineage>
</organism>
<proteinExistence type="predicted"/>
<reference evidence="4 5" key="1">
    <citation type="submission" date="2015-09" db="EMBL/GenBank/DDBJ databases">
        <title>Draft genome of the parasitic nematode Teladorsagia circumcincta isolate WARC Sus (inbred).</title>
        <authorList>
            <person name="Mitreva M."/>
        </authorList>
    </citation>
    <scope>NUCLEOTIDE SEQUENCE [LARGE SCALE GENOMIC DNA]</scope>
    <source>
        <strain evidence="4 5">S</strain>
    </source>
</reference>
<feature type="domain" description="Protein kinase" evidence="3">
    <location>
        <begin position="1"/>
        <end position="64"/>
    </location>
</feature>
<dbReference type="InterPro" id="IPR011009">
    <property type="entry name" value="Kinase-like_dom_sf"/>
</dbReference>
<evidence type="ECO:0000259" key="3">
    <source>
        <dbReference type="PROSITE" id="PS50011"/>
    </source>
</evidence>
<dbReference type="GO" id="GO:0005524">
    <property type="term" value="F:ATP binding"/>
    <property type="evidence" value="ECO:0007669"/>
    <property type="project" value="UniProtKB-KW"/>
</dbReference>
<evidence type="ECO:0000313" key="4">
    <source>
        <dbReference type="EMBL" id="PIO61623.1"/>
    </source>
</evidence>
<sequence>MGVAWGLEYLHSKSVLHRDIAAKNCLYDTAKVVRISEFGLSRQGTTYAMKTARKMPIKWLAPEK</sequence>
<keyword evidence="1" id="KW-0547">Nucleotide-binding</keyword>
<dbReference type="InterPro" id="IPR050198">
    <property type="entry name" value="Non-receptor_tyrosine_kinases"/>
</dbReference>
<protein>
    <recommendedName>
        <fullName evidence="3">Protein kinase domain-containing protein</fullName>
    </recommendedName>
</protein>
<dbReference type="PANTHER" id="PTHR24418">
    <property type="entry name" value="TYROSINE-PROTEIN KINASE"/>
    <property type="match status" value="1"/>
</dbReference>
<dbReference type="GO" id="GO:0004672">
    <property type="term" value="F:protein kinase activity"/>
    <property type="evidence" value="ECO:0007669"/>
    <property type="project" value="InterPro"/>
</dbReference>
<dbReference type="PROSITE" id="PS50011">
    <property type="entry name" value="PROTEIN_KINASE_DOM"/>
    <property type="match status" value="1"/>
</dbReference>
<dbReference type="PROSITE" id="PS00109">
    <property type="entry name" value="PROTEIN_KINASE_TYR"/>
    <property type="match status" value="1"/>
</dbReference>
<gene>
    <name evidence="4" type="ORF">TELCIR_16849</name>
</gene>
<evidence type="ECO:0000256" key="2">
    <source>
        <dbReference type="ARBA" id="ARBA00022840"/>
    </source>
</evidence>
<dbReference type="EMBL" id="KZ353300">
    <property type="protein sequence ID" value="PIO61623.1"/>
    <property type="molecule type" value="Genomic_DNA"/>
</dbReference>